<comment type="caution">
    <text evidence="1">The sequence shown here is derived from an EMBL/GenBank/DDBJ whole genome shotgun (WGS) entry which is preliminary data.</text>
</comment>
<dbReference type="RefSeq" id="WP_307252348.1">
    <property type="nucleotide sequence ID" value="NZ_JAUSTO010000002.1"/>
</dbReference>
<name>A0AAE3V8V9_9FIRM</name>
<proteinExistence type="predicted"/>
<accession>A0AAE3V8V9</accession>
<reference evidence="1" key="1">
    <citation type="submission" date="2023-07" db="EMBL/GenBank/DDBJ databases">
        <title>Genomic Encyclopedia of Type Strains, Phase IV (KMG-IV): sequencing the most valuable type-strain genomes for metagenomic binning, comparative biology and taxonomic classification.</title>
        <authorList>
            <person name="Goeker M."/>
        </authorList>
    </citation>
    <scope>NUCLEOTIDE SEQUENCE</scope>
    <source>
        <strain evidence="1">DSM 19659</strain>
    </source>
</reference>
<evidence type="ECO:0000313" key="2">
    <source>
        <dbReference type="Proteomes" id="UP001241537"/>
    </source>
</evidence>
<gene>
    <name evidence="1" type="ORF">J2S20_000318</name>
</gene>
<dbReference type="Proteomes" id="UP001241537">
    <property type="component" value="Unassembled WGS sequence"/>
</dbReference>
<sequence length="165" mass="18900">MKFKSVNETDQFSFRDSQLFQLSLSGDPISMELEALIVLPGNTQNTNYTESYAGTVQLRFTDARLLSAVRDGYRYRDPDGKLLSETPDQPLSEEALVSLPSHCEGAYLYAIEELSELNGKRRCALAIELPQAEQYDTLITDSYHLILSYEKAIFEWDHYMNRVQE</sequence>
<evidence type="ECO:0000313" key="1">
    <source>
        <dbReference type="EMBL" id="MDQ0151638.1"/>
    </source>
</evidence>
<organism evidence="1 2">
    <name type="scientific">Moryella indoligenes</name>
    <dbReference type="NCBI Taxonomy" id="371674"/>
    <lineage>
        <taxon>Bacteria</taxon>
        <taxon>Bacillati</taxon>
        <taxon>Bacillota</taxon>
        <taxon>Clostridia</taxon>
        <taxon>Lachnospirales</taxon>
        <taxon>Lachnospiraceae</taxon>
        <taxon>Moryella</taxon>
    </lineage>
</organism>
<protein>
    <submittedName>
        <fullName evidence="1">Uncharacterized protein</fullName>
    </submittedName>
</protein>
<dbReference type="EMBL" id="JAUSTO010000002">
    <property type="protein sequence ID" value="MDQ0151638.1"/>
    <property type="molecule type" value="Genomic_DNA"/>
</dbReference>
<keyword evidence="2" id="KW-1185">Reference proteome</keyword>
<dbReference type="AlphaFoldDB" id="A0AAE3V8V9"/>